<dbReference type="AlphaFoldDB" id="A0AAV5CHU3"/>
<evidence type="ECO:0000259" key="2">
    <source>
        <dbReference type="Pfam" id="PF19584"/>
    </source>
</evidence>
<dbReference type="Gene3D" id="3.30.40.10">
    <property type="entry name" value="Zinc/RING finger domain, C3HC4 (zinc finger)"/>
    <property type="match status" value="1"/>
</dbReference>
<reference evidence="4" key="1">
    <citation type="journal article" date="2018" name="DNA Res.">
        <title>Multiple hybrid de novo genome assembly of finger millet, an orphan allotetraploid crop.</title>
        <authorList>
            <person name="Hatakeyama M."/>
            <person name="Aluri S."/>
            <person name="Balachadran M.T."/>
            <person name="Sivarajan S.R."/>
            <person name="Patrignani A."/>
            <person name="Gruter S."/>
            <person name="Poveda L."/>
            <person name="Shimizu-Inatsugi R."/>
            <person name="Baeten J."/>
            <person name="Francoijs K.J."/>
            <person name="Nataraja K.N."/>
            <person name="Reddy Y.A.N."/>
            <person name="Phadnis S."/>
            <person name="Ravikumar R.L."/>
            <person name="Schlapbach R."/>
            <person name="Sreeman S.M."/>
            <person name="Shimizu K.K."/>
        </authorList>
    </citation>
    <scope>NUCLEOTIDE SEQUENCE</scope>
</reference>
<dbReference type="EMBL" id="BQKI01000007">
    <property type="protein sequence ID" value="GJM97591.1"/>
    <property type="molecule type" value="Genomic_DNA"/>
</dbReference>
<feature type="domain" description="AIR9-like A9" evidence="3">
    <location>
        <begin position="191"/>
        <end position="272"/>
    </location>
</feature>
<keyword evidence="5" id="KW-1185">Reference proteome</keyword>
<dbReference type="InterPro" id="IPR013083">
    <property type="entry name" value="Znf_RING/FYVE/PHD"/>
</dbReference>
<evidence type="ECO:0000313" key="4">
    <source>
        <dbReference type="EMBL" id="GJM97591.1"/>
    </source>
</evidence>
<evidence type="ECO:0000256" key="1">
    <source>
        <dbReference type="SAM" id="MobiDB-lite"/>
    </source>
</evidence>
<name>A0AAV5CHU3_ELECO</name>
<gene>
    <name evidence="4" type="primary">ga14527</name>
    <name evidence="4" type="ORF">PR202_ga14527</name>
</gene>
<proteinExistence type="predicted"/>
<organism evidence="4 5">
    <name type="scientific">Eleusine coracana subsp. coracana</name>
    <dbReference type="NCBI Taxonomy" id="191504"/>
    <lineage>
        <taxon>Eukaryota</taxon>
        <taxon>Viridiplantae</taxon>
        <taxon>Streptophyta</taxon>
        <taxon>Embryophyta</taxon>
        <taxon>Tracheophyta</taxon>
        <taxon>Spermatophyta</taxon>
        <taxon>Magnoliopsida</taxon>
        <taxon>Liliopsida</taxon>
        <taxon>Poales</taxon>
        <taxon>Poaceae</taxon>
        <taxon>PACMAD clade</taxon>
        <taxon>Chloridoideae</taxon>
        <taxon>Cynodonteae</taxon>
        <taxon>Eleusininae</taxon>
        <taxon>Eleusine</taxon>
    </lineage>
</organism>
<evidence type="ECO:0000259" key="3">
    <source>
        <dbReference type="Pfam" id="PF23197"/>
    </source>
</evidence>
<evidence type="ECO:0008006" key="6">
    <source>
        <dbReference type="Google" id="ProtNLM"/>
    </source>
</evidence>
<feature type="region of interest" description="Disordered" evidence="1">
    <location>
        <begin position="538"/>
        <end position="560"/>
    </location>
</feature>
<dbReference type="Pfam" id="PF23197">
    <property type="entry name" value="IG_AIR9"/>
    <property type="match status" value="1"/>
</dbReference>
<dbReference type="Gene3D" id="1.20.930.20">
    <property type="entry name" value="Adaptor protein Cbl, N-terminal domain"/>
    <property type="match status" value="1"/>
</dbReference>
<dbReference type="Proteomes" id="UP001054889">
    <property type="component" value="Unassembled WGS sequence"/>
</dbReference>
<dbReference type="InterPro" id="IPR036537">
    <property type="entry name" value="Adaptor_Cbl_N_dom_sf"/>
</dbReference>
<sequence>MAAAGWDDMGNASSLLQLLGVDAFGLASMITQAALTARRNRDACQQLAEHVHVVASLLRRIHQTLPRLRRHPETRRPLEQLDDALRHAYLLVRSCGHEQAARSYLYRLVTGAHTAAKLRAAEEEIDRYIRLIPMISLVATVRNEGTDEVIEIDRDAPTASPRLSFEEVPESAAIPGLRPTGGDDVLLPGIEELQIIGEPKLGSKLRACGFPINGATSCSFQWVRYLDESTRQSIEGATIYDYWVTADDVDTILGVECIPKHDGLKGELVSAFSNGKRKIACAALARARSTGSKFDMGSGNLIVKKVPKHSSFDLDIHHDKSWMEDVTCPICLDYPHNAVLLRCTSYEKGCRPFVCDTDQTRSNCLERFKGAYELPANVKVSSIAVAPLDSIHIVASNANNRPSCPLCRGDVIGWIVIGEARLHLNQKKRCCEEDDCSFVGNFNELQKHTQLKHPDSRPSEIDPARRVDWENFQQSSDIVDVLSTIHAQVPNGIVLGDYVIEYGDDDTGEDYEVFRRVRTNWWSCIFCKAFSRSSRSRRRARARERRGSGRRSSNQGNLENFNLEVPTQSVELREIRFDEIDDEYIVTGAIPSIAAPGRMTSFHYRSV</sequence>
<reference evidence="4" key="2">
    <citation type="submission" date="2021-12" db="EMBL/GenBank/DDBJ databases">
        <title>Resequencing data analysis of finger millet.</title>
        <authorList>
            <person name="Hatakeyama M."/>
            <person name="Aluri S."/>
            <person name="Balachadran M.T."/>
            <person name="Sivarajan S.R."/>
            <person name="Poveda L."/>
            <person name="Shimizu-Inatsugi R."/>
            <person name="Schlapbach R."/>
            <person name="Sreeman S.M."/>
            <person name="Shimizu K.K."/>
        </authorList>
    </citation>
    <scope>NUCLEOTIDE SEQUENCE</scope>
</reference>
<dbReference type="InterPro" id="IPR045766">
    <property type="entry name" value="MCAfunc"/>
</dbReference>
<comment type="caution">
    <text evidence="4">The sequence shown here is derived from an EMBL/GenBank/DDBJ whole genome shotgun (WGS) entry which is preliminary data.</text>
</comment>
<dbReference type="InterPro" id="IPR056284">
    <property type="entry name" value="AIR9-like_A9"/>
</dbReference>
<dbReference type="CDD" id="cd21037">
    <property type="entry name" value="MLKL_NTD"/>
    <property type="match status" value="1"/>
</dbReference>
<dbReference type="Pfam" id="PF07800">
    <property type="entry name" value="DUF1644"/>
    <property type="match status" value="1"/>
</dbReference>
<dbReference type="PANTHER" id="PTHR31197:SF14">
    <property type="entry name" value="OS06G0693700 PROTEIN"/>
    <property type="match status" value="1"/>
</dbReference>
<dbReference type="PANTHER" id="PTHR31197">
    <property type="entry name" value="OS01G0612600 PROTEIN"/>
    <property type="match status" value="1"/>
</dbReference>
<dbReference type="GO" id="GO:0007166">
    <property type="term" value="P:cell surface receptor signaling pathway"/>
    <property type="evidence" value="ECO:0007669"/>
    <property type="project" value="InterPro"/>
</dbReference>
<evidence type="ECO:0000313" key="5">
    <source>
        <dbReference type="Proteomes" id="UP001054889"/>
    </source>
</evidence>
<dbReference type="Pfam" id="PF19584">
    <property type="entry name" value="MCAfunc"/>
    <property type="match status" value="1"/>
</dbReference>
<protein>
    <recommendedName>
        <fullName evidence="6">C2H2-type domain-containing protein</fullName>
    </recommendedName>
</protein>
<feature type="domain" description="MCAfunc" evidence="2">
    <location>
        <begin position="27"/>
        <end position="154"/>
    </location>
</feature>
<accession>A0AAV5CHU3</accession>
<dbReference type="Gene3D" id="2.60.40.2700">
    <property type="match status" value="1"/>
</dbReference>
<dbReference type="InterPro" id="IPR059179">
    <property type="entry name" value="MLKL-like_MCAfunc"/>
</dbReference>
<dbReference type="InterPro" id="IPR012866">
    <property type="entry name" value="DUF1644"/>
</dbReference>